<comment type="subcellular location">
    <subcellularLocation>
        <location evidence="1 9">Cell inner membrane</location>
        <topology evidence="1 9">Multi-pass membrane protein</topology>
    </subcellularLocation>
</comment>
<feature type="transmembrane region" description="Helical" evidence="9">
    <location>
        <begin position="70"/>
        <end position="89"/>
    </location>
</feature>
<keyword evidence="12" id="KW-1185">Reference proteome</keyword>
<organism evidence="11 12">
    <name type="scientific">Rickettsia monacensis</name>
    <dbReference type="NCBI Taxonomy" id="109232"/>
    <lineage>
        <taxon>Bacteria</taxon>
        <taxon>Pseudomonadati</taxon>
        <taxon>Pseudomonadota</taxon>
        <taxon>Alphaproteobacteria</taxon>
        <taxon>Rickettsiales</taxon>
        <taxon>Rickettsiaceae</taxon>
        <taxon>Rickettsieae</taxon>
        <taxon>Rickettsia</taxon>
        <taxon>spotted fever group</taxon>
    </lineage>
</organism>
<evidence type="ECO:0000256" key="6">
    <source>
        <dbReference type="ARBA" id="ARBA00022692"/>
    </source>
</evidence>
<dbReference type="PROSITE" id="PS51012">
    <property type="entry name" value="ABC_TM2"/>
    <property type="match status" value="1"/>
</dbReference>
<evidence type="ECO:0000256" key="1">
    <source>
        <dbReference type="ARBA" id="ARBA00004429"/>
    </source>
</evidence>
<keyword evidence="8 9" id="KW-0472">Membrane</keyword>
<dbReference type="AlphaFoldDB" id="A0A0B7IY47"/>
<dbReference type="EMBL" id="LN794217">
    <property type="protein sequence ID" value="CEO16847.1"/>
    <property type="molecule type" value="Genomic_DNA"/>
</dbReference>
<keyword evidence="3 9" id="KW-0813">Transport</keyword>
<keyword evidence="5" id="KW-0997">Cell inner membrane</keyword>
<feature type="transmembrane region" description="Helical" evidence="9">
    <location>
        <begin position="29"/>
        <end position="50"/>
    </location>
</feature>
<evidence type="ECO:0000256" key="4">
    <source>
        <dbReference type="ARBA" id="ARBA00022475"/>
    </source>
</evidence>
<dbReference type="Proteomes" id="UP000018149">
    <property type="component" value="Chromosome I"/>
</dbReference>
<dbReference type="KEGG" id="rmc:RMONA_02195"/>
<gene>
    <name evidence="11" type="ORF">RMONA_02195</name>
</gene>
<comment type="similarity">
    <text evidence="2 9">Belongs to the ABC-2 integral membrane protein family.</text>
</comment>
<reference evidence="11 12" key="1">
    <citation type="submission" date="2015-01" db="EMBL/GenBank/DDBJ databases">
        <title>Draft genome sequence of Rickettsia monacensis strain IrR/Munich.</title>
        <authorList>
            <person name="Felsheim R.F."/>
            <person name="Johnson S.L."/>
            <person name="Kurtti T.J."/>
            <person name="Munderloh U.G."/>
        </authorList>
    </citation>
    <scope>NUCLEOTIDE SEQUENCE [LARGE SCALE GENOMIC DNA]</scope>
    <source>
        <strain evidence="11 12">IrR/Munich</strain>
    </source>
</reference>
<evidence type="ECO:0000256" key="5">
    <source>
        <dbReference type="ARBA" id="ARBA00022519"/>
    </source>
</evidence>
<proteinExistence type="inferred from homology"/>
<evidence type="ECO:0000256" key="9">
    <source>
        <dbReference type="RuleBase" id="RU361157"/>
    </source>
</evidence>
<protein>
    <recommendedName>
        <fullName evidence="9">Transport permease protein</fullName>
    </recommendedName>
</protein>
<feature type="transmembrane region" description="Helical" evidence="9">
    <location>
        <begin position="137"/>
        <end position="161"/>
    </location>
</feature>
<dbReference type="Pfam" id="PF01061">
    <property type="entry name" value="ABC2_membrane"/>
    <property type="match status" value="1"/>
</dbReference>
<dbReference type="InterPro" id="IPR047817">
    <property type="entry name" value="ABC2_TM_bact-type"/>
</dbReference>
<dbReference type="GO" id="GO:0005886">
    <property type="term" value="C:plasma membrane"/>
    <property type="evidence" value="ECO:0007669"/>
    <property type="project" value="UniProtKB-SubCell"/>
</dbReference>
<keyword evidence="6 9" id="KW-0812">Transmembrane</keyword>
<feature type="transmembrane region" description="Helical" evidence="9">
    <location>
        <begin position="226"/>
        <end position="247"/>
    </location>
</feature>
<feature type="domain" description="ABC transmembrane type-2" evidence="10">
    <location>
        <begin position="31"/>
        <end position="250"/>
    </location>
</feature>
<feature type="transmembrane region" description="Helical" evidence="9">
    <location>
        <begin position="173"/>
        <end position="194"/>
    </location>
</feature>
<evidence type="ECO:0000256" key="2">
    <source>
        <dbReference type="ARBA" id="ARBA00007783"/>
    </source>
</evidence>
<sequence length="258" mass="29997">MIKYFFSKKYWRAIALLVKASIIRQNKDSFFGSLWSLIQPFIHIMVISYFFGFLLRQPREFMVMNLVGGIPLWSFIVSSLTICSSSLVTRDQIIKKVRISKTFFPVADSLGQLYTLICSFSAMYFAFILLFPEKFSWQIIFMPILILPLIICVISGSIAVAFLTPYIRDIPQILNVILGVIYWSIPIVYPYSLIPESKKIYFEFNPFFLVIRPVQVLVIDGTLPDMMLIVKSIIVAFITVCISYLIYRQFSKRVIYYL</sequence>
<keyword evidence="7 9" id="KW-1133">Transmembrane helix</keyword>
<evidence type="ECO:0000313" key="11">
    <source>
        <dbReference type="EMBL" id="CEO16847.1"/>
    </source>
</evidence>
<feature type="transmembrane region" description="Helical" evidence="9">
    <location>
        <begin position="110"/>
        <end position="131"/>
    </location>
</feature>
<evidence type="ECO:0000256" key="7">
    <source>
        <dbReference type="ARBA" id="ARBA00022989"/>
    </source>
</evidence>
<evidence type="ECO:0000256" key="3">
    <source>
        <dbReference type="ARBA" id="ARBA00022448"/>
    </source>
</evidence>
<dbReference type="RefSeq" id="WP_023507393.1">
    <property type="nucleotide sequence ID" value="NZ_LN794217.1"/>
</dbReference>
<dbReference type="PANTHER" id="PTHR30413">
    <property type="entry name" value="INNER MEMBRANE TRANSPORT PERMEASE"/>
    <property type="match status" value="1"/>
</dbReference>
<dbReference type="HOGENOM" id="CLU_060703_1_1_5"/>
<evidence type="ECO:0000259" key="10">
    <source>
        <dbReference type="PROSITE" id="PS51012"/>
    </source>
</evidence>
<dbReference type="GO" id="GO:0140359">
    <property type="term" value="F:ABC-type transporter activity"/>
    <property type="evidence" value="ECO:0007669"/>
    <property type="project" value="InterPro"/>
</dbReference>
<dbReference type="STRING" id="109232.RMONA_02195"/>
<name>A0A0B7IY47_9RICK</name>
<dbReference type="GO" id="GO:0015920">
    <property type="term" value="P:lipopolysaccharide transport"/>
    <property type="evidence" value="ECO:0007669"/>
    <property type="project" value="TreeGrafter"/>
</dbReference>
<dbReference type="InterPro" id="IPR013525">
    <property type="entry name" value="ABC2_TM"/>
</dbReference>
<keyword evidence="4 9" id="KW-1003">Cell membrane</keyword>
<accession>A0A0B7IY47</accession>
<evidence type="ECO:0000256" key="8">
    <source>
        <dbReference type="ARBA" id="ARBA00023136"/>
    </source>
</evidence>
<dbReference type="PANTHER" id="PTHR30413:SF8">
    <property type="entry name" value="TRANSPORT PERMEASE PROTEIN"/>
    <property type="match status" value="1"/>
</dbReference>
<evidence type="ECO:0000313" key="12">
    <source>
        <dbReference type="Proteomes" id="UP000018149"/>
    </source>
</evidence>